<comment type="caution">
    <text evidence="7">The sequence shown here is derived from an EMBL/GenBank/DDBJ whole genome shotgun (WGS) entry which is preliminary data.</text>
</comment>
<accession>A0A1C1Z049</accession>
<evidence type="ECO:0000256" key="5">
    <source>
        <dbReference type="SAM" id="SignalP"/>
    </source>
</evidence>
<evidence type="ECO:0000313" key="8">
    <source>
        <dbReference type="Proteomes" id="UP000094795"/>
    </source>
</evidence>
<dbReference type="GO" id="GO:0033744">
    <property type="term" value="F:L-methionine:thioredoxin-disulfide S-oxidoreductase activity"/>
    <property type="evidence" value="ECO:0007669"/>
    <property type="project" value="RHEA"/>
</dbReference>
<comment type="catalytic activity">
    <reaction evidence="3 4">
        <text>[thioredoxin]-disulfide + L-methionine + H2O = L-methionine (S)-S-oxide + [thioredoxin]-dithiol</text>
        <dbReference type="Rhea" id="RHEA:19993"/>
        <dbReference type="Rhea" id="RHEA-COMP:10698"/>
        <dbReference type="Rhea" id="RHEA-COMP:10700"/>
        <dbReference type="ChEBI" id="CHEBI:15377"/>
        <dbReference type="ChEBI" id="CHEBI:29950"/>
        <dbReference type="ChEBI" id="CHEBI:50058"/>
        <dbReference type="ChEBI" id="CHEBI:57844"/>
        <dbReference type="ChEBI" id="CHEBI:58772"/>
        <dbReference type="EC" id="1.8.4.11"/>
    </reaction>
</comment>
<dbReference type="Pfam" id="PF01625">
    <property type="entry name" value="PMSR"/>
    <property type="match status" value="1"/>
</dbReference>
<dbReference type="AlphaFoldDB" id="A0A1C1Z049"/>
<dbReference type="PANTHER" id="PTHR43774">
    <property type="entry name" value="PEPTIDE METHIONINE SULFOXIDE REDUCTASE"/>
    <property type="match status" value="1"/>
</dbReference>
<evidence type="ECO:0000256" key="3">
    <source>
        <dbReference type="ARBA" id="ARBA00048782"/>
    </source>
</evidence>
<sequence length="210" mass="22405">MPRLLLSLMLTAFCIAAAPASAETAAAPATDGADTGVAIFAGGCFWCVEKDFDHVAGVRETVSGYIGGKAGNPTYESHVANGDREAVEIRYDPAVVSYSRLLDIFFRTVDPTDGGGQFCDRGHSYTTAVYPVNAAQAAAAEAARAGAEKALGKPVVTEIAAPATFWPAEDYHQDFYKKSPVRYTYYRKACGRNAAVEALWGDEAYRGVDK</sequence>
<feature type="domain" description="Peptide methionine sulphoxide reductase MsrA" evidence="6">
    <location>
        <begin position="38"/>
        <end position="184"/>
    </location>
</feature>
<keyword evidence="8" id="KW-1185">Reference proteome</keyword>
<dbReference type="Gene3D" id="3.30.1060.10">
    <property type="entry name" value="Peptide methionine sulphoxide reductase MsrA"/>
    <property type="match status" value="1"/>
</dbReference>
<feature type="active site" evidence="4">
    <location>
        <position position="44"/>
    </location>
</feature>
<dbReference type="RefSeq" id="WP_066175053.1">
    <property type="nucleotide sequence ID" value="NZ_LQZT01000002.1"/>
</dbReference>
<evidence type="ECO:0000259" key="6">
    <source>
        <dbReference type="Pfam" id="PF01625"/>
    </source>
</evidence>
<keyword evidence="5" id="KW-0732">Signal</keyword>
<evidence type="ECO:0000256" key="2">
    <source>
        <dbReference type="ARBA" id="ARBA00047806"/>
    </source>
</evidence>
<dbReference type="Proteomes" id="UP000094795">
    <property type="component" value="Unassembled WGS sequence"/>
</dbReference>
<feature type="chain" id="PRO_5008656523" description="Peptide methionine sulfoxide reductase MsrA" evidence="5">
    <location>
        <begin position="23"/>
        <end position="210"/>
    </location>
</feature>
<dbReference type="InterPro" id="IPR002569">
    <property type="entry name" value="Met_Sox_Rdtase_MsrA_dom"/>
</dbReference>
<comment type="catalytic activity">
    <reaction evidence="2 4">
        <text>L-methionyl-[protein] + [thioredoxin]-disulfide + H2O = L-methionyl-(S)-S-oxide-[protein] + [thioredoxin]-dithiol</text>
        <dbReference type="Rhea" id="RHEA:14217"/>
        <dbReference type="Rhea" id="RHEA-COMP:10698"/>
        <dbReference type="Rhea" id="RHEA-COMP:10700"/>
        <dbReference type="Rhea" id="RHEA-COMP:12313"/>
        <dbReference type="Rhea" id="RHEA-COMP:12315"/>
        <dbReference type="ChEBI" id="CHEBI:15377"/>
        <dbReference type="ChEBI" id="CHEBI:16044"/>
        <dbReference type="ChEBI" id="CHEBI:29950"/>
        <dbReference type="ChEBI" id="CHEBI:44120"/>
        <dbReference type="ChEBI" id="CHEBI:50058"/>
        <dbReference type="EC" id="1.8.4.11"/>
    </reaction>
</comment>
<name>A0A1C1Z049_9HYPH</name>
<comment type="function">
    <text evidence="4">Has an important function as a repair enzyme for proteins that have been inactivated by oxidation. Catalyzes the reversible oxidation-reduction of methionine sulfoxide in proteins to methionine.</text>
</comment>
<gene>
    <name evidence="4" type="primary">msrA</name>
    <name evidence="7" type="ORF">AWJ14_04730</name>
</gene>
<keyword evidence="1 4" id="KW-0560">Oxidoreductase</keyword>
<evidence type="ECO:0000256" key="4">
    <source>
        <dbReference type="HAMAP-Rule" id="MF_01401"/>
    </source>
</evidence>
<evidence type="ECO:0000313" key="7">
    <source>
        <dbReference type="EMBL" id="OCW59016.1"/>
    </source>
</evidence>
<dbReference type="SUPFAM" id="SSF55068">
    <property type="entry name" value="Peptide methionine sulfoxide reductase"/>
    <property type="match status" value="1"/>
</dbReference>
<dbReference type="InterPro" id="IPR036509">
    <property type="entry name" value="Met_Sox_Rdtase_MsrA_sf"/>
</dbReference>
<dbReference type="NCBIfam" id="TIGR00401">
    <property type="entry name" value="msrA"/>
    <property type="match status" value="1"/>
</dbReference>
<dbReference type="PANTHER" id="PTHR43774:SF1">
    <property type="entry name" value="PEPTIDE METHIONINE SULFOXIDE REDUCTASE MSRA 2"/>
    <property type="match status" value="1"/>
</dbReference>
<dbReference type="HAMAP" id="MF_01401">
    <property type="entry name" value="MsrA"/>
    <property type="match status" value="1"/>
</dbReference>
<comment type="similarity">
    <text evidence="4">Belongs to the MsrA Met sulfoxide reductase family.</text>
</comment>
<reference evidence="7 8" key="1">
    <citation type="submission" date="2015-12" db="EMBL/GenBank/DDBJ databases">
        <authorList>
            <person name="Shamseldin A."/>
            <person name="Moawad H."/>
            <person name="Abd El-Rahim W.M."/>
            <person name="Sadowsky M.J."/>
        </authorList>
    </citation>
    <scope>NUCLEOTIDE SEQUENCE [LARGE SCALE GENOMIC DNA]</scope>
    <source>
        <strain evidence="7 8">JC234</strain>
    </source>
</reference>
<protein>
    <recommendedName>
        <fullName evidence="4">Peptide methionine sulfoxide reductase MsrA</fullName>
        <shortName evidence="4">Protein-methionine-S-oxide reductase</shortName>
        <ecNumber evidence="4">1.8.4.11</ecNumber>
    </recommendedName>
    <alternativeName>
        <fullName evidence="4">Peptide-methionine (S)-S-oxide reductase</fullName>
        <shortName evidence="4">Peptide Met(O) reductase</shortName>
    </alternativeName>
</protein>
<proteinExistence type="inferred from homology"/>
<dbReference type="GO" id="GO:0008113">
    <property type="term" value="F:peptide-methionine (S)-S-oxide reductase activity"/>
    <property type="evidence" value="ECO:0007669"/>
    <property type="project" value="UniProtKB-UniRule"/>
</dbReference>
<organism evidence="7 8">
    <name type="scientific">Hoeflea olei</name>
    <dbReference type="NCBI Taxonomy" id="1480615"/>
    <lineage>
        <taxon>Bacteria</taxon>
        <taxon>Pseudomonadati</taxon>
        <taxon>Pseudomonadota</taxon>
        <taxon>Alphaproteobacteria</taxon>
        <taxon>Hyphomicrobiales</taxon>
        <taxon>Rhizobiaceae</taxon>
        <taxon>Hoeflea</taxon>
    </lineage>
</organism>
<dbReference type="STRING" id="1480615.AWJ14_04730"/>
<evidence type="ECO:0000256" key="1">
    <source>
        <dbReference type="ARBA" id="ARBA00023002"/>
    </source>
</evidence>
<feature type="signal peptide" evidence="5">
    <location>
        <begin position="1"/>
        <end position="22"/>
    </location>
</feature>
<dbReference type="EMBL" id="LQZT01000002">
    <property type="protein sequence ID" value="OCW59016.1"/>
    <property type="molecule type" value="Genomic_DNA"/>
</dbReference>
<dbReference type="OrthoDB" id="4174719at2"/>
<dbReference type="EC" id="1.8.4.11" evidence="4"/>